<reference evidence="2" key="1">
    <citation type="submission" date="2015-08" db="EMBL/GenBank/DDBJ databases">
        <title>Vibrio galatheae sp. nov., a novel member of the Vibrionaceae family isolated from the Solomon Islands.</title>
        <authorList>
            <person name="Giubergia S."/>
            <person name="Machado H."/>
            <person name="Mateiu R.V."/>
            <person name="Gram L."/>
        </authorList>
    </citation>
    <scope>NUCLEOTIDE SEQUENCE [LARGE SCALE GENOMIC DNA]</scope>
    <source>
        <strain evidence="2">DSM 19134</strain>
    </source>
</reference>
<dbReference type="Proteomes" id="UP000037530">
    <property type="component" value="Unassembled WGS sequence"/>
</dbReference>
<dbReference type="RefSeq" id="WP_017190644.1">
    <property type="nucleotide sequence ID" value="NZ_LHPI01000021.1"/>
</dbReference>
<organism evidence="1 2">
    <name type="scientific">Vibrio hepatarius</name>
    <dbReference type="NCBI Taxonomy" id="171383"/>
    <lineage>
        <taxon>Bacteria</taxon>
        <taxon>Pseudomonadati</taxon>
        <taxon>Pseudomonadota</taxon>
        <taxon>Gammaproteobacteria</taxon>
        <taxon>Vibrionales</taxon>
        <taxon>Vibrionaceae</taxon>
        <taxon>Vibrio</taxon>
        <taxon>Vibrio oreintalis group</taxon>
    </lineage>
</organism>
<keyword evidence="2" id="KW-1185">Reference proteome</keyword>
<name>A0A0M0HVF5_9VIBR</name>
<dbReference type="STRING" id="171383.AKJ31_19040"/>
<evidence type="ECO:0000313" key="2">
    <source>
        <dbReference type="Proteomes" id="UP000037530"/>
    </source>
</evidence>
<proteinExistence type="predicted"/>
<accession>A0A0M0HVF5</accession>
<evidence type="ECO:0000313" key="1">
    <source>
        <dbReference type="EMBL" id="KOO06039.1"/>
    </source>
</evidence>
<dbReference type="EMBL" id="LHPI01000021">
    <property type="protein sequence ID" value="KOO06039.1"/>
    <property type="molecule type" value="Genomic_DNA"/>
</dbReference>
<gene>
    <name evidence="1" type="ORF">AKJ31_19040</name>
</gene>
<protein>
    <submittedName>
        <fullName evidence="1">Uncharacterized protein</fullName>
    </submittedName>
</protein>
<dbReference type="AlphaFoldDB" id="A0A0M0HVF5"/>
<sequence>MAMTKDAKRKAKKKKLAKIKSLKLNQMSGRLDTTSTIYEAEWGILVHQPSLSVDDLHPLDKDKANELIRQIEGSGERATIKRRKGGSYVILECPQTFATADVAYEDGLVDPIDIIIENDLPTITKFLGFVVCDGNGKFLAKDGDHITVPERAYMFESIPDADKVAQTYDFGFTTMVFEIGATIITAVVKPS</sequence>
<dbReference type="OrthoDB" id="9976103at2"/>
<comment type="caution">
    <text evidence="1">The sequence shown here is derived from an EMBL/GenBank/DDBJ whole genome shotgun (WGS) entry which is preliminary data.</text>
</comment>
<dbReference type="PATRIC" id="fig|171383.3.peg.3883"/>